<accession>A0ABV7ZEY7</accession>
<protein>
    <submittedName>
        <fullName evidence="1">Uncharacterized protein</fullName>
    </submittedName>
</protein>
<dbReference type="Proteomes" id="UP001595803">
    <property type="component" value="Unassembled WGS sequence"/>
</dbReference>
<comment type="caution">
    <text evidence="1">The sequence shown here is derived from an EMBL/GenBank/DDBJ whole genome shotgun (WGS) entry which is preliminary data.</text>
</comment>
<evidence type="ECO:0000313" key="2">
    <source>
        <dbReference type="Proteomes" id="UP001595803"/>
    </source>
</evidence>
<organism evidence="1 2">
    <name type="scientific">Deinococcus rufus</name>
    <dbReference type="NCBI Taxonomy" id="2136097"/>
    <lineage>
        <taxon>Bacteria</taxon>
        <taxon>Thermotogati</taxon>
        <taxon>Deinococcota</taxon>
        <taxon>Deinococci</taxon>
        <taxon>Deinococcales</taxon>
        <taxon>Deinococcaceae</taxon>
        <taxon>Deinococcus</taxon>
    </lineage>
</organism>
<gene>
    <name evidence="1" type="ORF">ACFOSB_18485</name>
</gene>
<keyword evidence="2" id="KW-1185">Reference proteome</keyword>
<dbReference type="RefSeq" id="WP_322472197.1">
    <property type="nucleotide sequence ID" value="NZ_JBHRZG010000024.1"/>
</dbReference>
<proteinExistence type="predicted"/>
<reference evidence="2" key="1">
    <citation type="journal article" date="2019" name="Int. J. Syst. Evol. Microbiol.">
        <title>The Global Catalogue of Microorganisms (GCM) 10K type strain sequencing project: providing services to taxonomists for standard genome sequencing and annotation.</title>
        <authorList>
            <consortium name="The Broad Institute Genomics Platform"/>
            <consortium name="The Broad Institute Genome Sequencing Center for Infectious Disease"/>
            <person name="Wu L."/>
            <person name="Ma J."/>
        </authorList>
    </citation>
    <scope>NUCLEOTIDE SEQUENCE [LARGE SCALE GENOMIC DNA]</scope>
    <source>
        <strain evidence="2">CCTCC AB 2017081</strain>
    </source>
</reference>
<name>A0ABV7ZEY7_9DEIO</name>
<evidence type="ECO:0000313" key="1">
    <source>
        <dbReference type="EMBL" id="MFC3834851.1"/>
    </source>
</evidence>
<sequence>MKATQRPCSAPQLTSSGTPLVIEMDGRTYRLSQELDQFRAGGRCWLGEPSRDVWVLACGPVTLEIARFDVEWNGSQWWVLRIQD</sequence>
<dbReference type="EMBL" id="JBHRZG010000024">
    <property type="protein sequence ID" value="MFC3834851.1"/>
    <property type="molecule type" value="Genomic_DNA"/>
</dbReference>